<accession>A0A2W7QWT4</accession>
<dbReference type="EMBL" id="QKZT01000011">
    <property type="protein sequence ID" value="PZX50540.1"/>
    <property type="molecule type" value="Genomic_DNA"/>
</dbReference>
<feature type="signal peptide" evidence="1">
    <location>
        <begin position="1"/>
        <end position="21"/>
    </location>
</feature>
<evidence type="ECO:0000259" key="2">
    <source>
        <dbReference type="Pfam" id="PF14534"/>
    </source>
</evidence>
<dbReference type="Proteomes" id="UP000248882">
    <property type="component" value="Unassembled WGS sequence"/>
</dbReference>
<organism evidence="3 4">
    <name type="scientific">Algoriphagus chordae</name>
    <dbReference type="NCBI Taxonomy" id="237019"/>
    <lineage>
        <taxon>Bacteria</taxon>
        <taxon>Pseudomonadati</taxon>
        <taxon>Bacteroidota</taxon>
        <taxon>Cytophagia</taxon>
        <taxon>Cytophagales</taxon>
        <taxon>Cyclobacteriaceae</taxon>
        <taxon>Algoriphagus</taxon>
    </lineage>
</organism>
<proteinExistence type="predicted"/>
<protein>
    <submittedName>
        <fullName evidence="3">Ketosteroid isomerase-like protein</fullName>
    </submittedName>
</protein>
<evidence type="ECO:0000256" key="1">
    <source>
        <dbReference type="SAM" id="SignalP"/>
    </source>
</evidence>
<sequence>MQTPFKISFTVWSIMIFAVMATSCQSNSEKEAQELVTNKSIASEEEAIKAALIDMWDAVEKADVDRYASHIHPDFTQFGEYDPVLREGKEAEVEANAAWVADSKDIHTEMLDPKITIKGDVAWITYYWKDHGETAGKAFASTGKSTRIFVKENDRWLCIHGHYTLLTAE</sequence>
<dbReference type="AlphaFoldDB" id="A0A2W7QWT4"/>
<keyword evidence="3" id="KW-0413">Isomerase</keyword>
<dbReference type="GO" id="GO:0016853">
    <property type="term" value="F:isomerase activity"/>
    <property type="evidence" value="ECO:0007669"/>
    <property type="project" value="UniProtKB-KW"/>
</dbReference>
<keyword evidence="4" id="KW-1185">Reference proteome</keyword>
<gene>
    <name evidence="3" type="ORF">LV85_02647</name>
</gene>
<dbReference type="OrthoDB" id="1177502at2"/>
<evidence type="ECO:0000313" key="3">
    <source>
        <dbReference type="EMBL" id="PZX50540.1"/>
    </source>
</evidence>
<comment type="caution">
    <text evidence="3">The sequence shown here is derived from an EMBL/GenBank/DDBJ whole genome shotgun (WGS) entry which is preliminary data.</text>
</comment>
<dbReference type="PROSITE" id="PS51257">
    <property type="entry name" value="PROKAR_LIPOPROTEIN"/>
    <property type="match status" value="1"/>
</dbReference>
<reference evidence="3 4" key="1">
    <citation type="submission" date="2018-06" db="EMBL/GenBank/DDBJ databases">
        <title>Genomic Encyclopedia of Archaeal and Bacterial Type Strains, Phase II (KMG-II): from individual species to whole genera.</title>
        <authorList>
            <person name="Goeker M."/>
        </authorList>
    </citation>
    <scope>NUCLEOTIDE SEQUENCE [LARGE SCALE GENOMIC DNA]</scope>
    <source>
        <strain evidence="3 4">DSM 19830</strain>
    </source>
</reference>
<keyword evidence="1" id="KW-0732">Signal</keyword>
<dbReference type="InterPro" id="IPR027843">
    <property type="entry name" value="DUF4440"/>
</dbReference>
<dbReference type="SUPFAM" id="SSF54427">
    <property type="entry name" value="NTF2-like"/>
    <property type="match status" value="1"/>
</dbReference>
<evidence type="ECO:0000313" key="4">
    <source>
        <dbReference type="Proteomes" id="UP000248882"/>
    </source>
</evidence>
<feature type="domain" description="DUF4440" evidence="2">
    <location>
        <begin position="48"/>
        <end position="157"/>
    </location>
</feature>
<feature type="chain" id="PRO_5016046905" evidence="1">
    <location>
        <begin position="22"/>
        <end position="169"/>
    </location>
</feature>
<name>A0A2W7QWT4_9BACT</name>
<dbReference type="Gene3D" id="3.10.450.50">
    <property type="match status" value="1"/>
</dbReference>
<dbReference type="RefSeq" id="WP_111320137.1">
    <property type="nucleotide sequence ID" value="NZ_QKZT01000011.1"/>
</dbReference>
<dbReference type="InterPro" id="IPR032710">
    <property type="entry name" value="NTF2-like_dom_sf"/>
</dbReference>
<dbReference type="Pfam" id="PF14534">
    <property type="entry name" value="DUF4440"/>
    <property type="match status" value="1"/>
</dbReference>